<evidence type="ECO:0000256" key="3">
    <source>
        <dbReference type="ARBA" id="ARBA00022729"/>
    </source>
</evidence>
<dbReference type="InterPro" id="IPR008758">
    <property type="entry name" value="Peptidase_S28"/>
</dbReference>
<evidence type="ECO:0000256" key="1">
    <source>
        <dbReference type="ARBA" id="ARBA00011079"/>
    </source>
</evidence>
<dbReference type="Proteomes" id="UP000241769">
    <property type="component" value="Unassembled WGS sequence"/>
</dbReference>
<evidence type="ECO:0000256" key="2">
    <source>
        <dbReference type="ARBA" id="ARBA00022670"/>
    </source>
</evidence>
<keyword evidence="3 7" id="KW-0732">Signal</keyword>
<evidence type="ECO:0000313" key="8">
    <source>
        <dbReference type="EMBL" id="PRP73554.1"/>
    </source>
</evidence>
<feature type="compositionally biased region" description="Low complexity" evidence="6">
    <location>
        <begin position="484"/>
        <end position="535"/>
    </location>
</feature>
<dbReference type="AlphaFoldDB" id="A0A2P6MPC7"/>
<protein>
    <submittedName>
        <fullName evidence="8">Protease, serine, 16 (Thymus)</fullName>
    </submittedName>
</protein>
<feature type="region of interest" description="Disordered" evidence="6">
    <location>
        <begin position="484"/>
        <end position="612"/>
    </location>
</feature>
<organism evidence="8 9">
    <name type="scientific">Planoprotostelium fungivorum</name>
    <dbReference type="NCBI Taxonomy" id="1890364"/>
    <lineage>
        <taxon>Eukaryota</taxon>
        <taxon>Amoebozoa</taxon>
        <taxon>Evosea</taxon>
        <taxon>Variosea</taxon>
        <taxon>Cavosteliida</taxon>
        <taxon>Cavosteliaceae</taxon>
        <taxon>Planoprotostelium</taxon>
    </lineage>
</organism>
<dbReference type="InterPro" id="IPR042269">
    <property type="entry name" value="Ser_carbopepase_S28_SKS"/>
</dbReference>
<accession>A0A2P6MPC7</accession>
<gene>
    <name evidence="8" type="ORF">PROFUN_02563</name>
</gene>
<sequence length="630" mass="68078">MAPIIRFLFILSLLASCDAFFPHHRVVTKGRRSSVLPPNKRQDFGPYTYNQRLNHDDPNSSVFGQRYWVNNIFSNGTGAPIYLYVGGEVTFSYTDVTATQWVRFAQTDNAYLLALEHRYFGMSQPNSDLSDLTYLTVNQAMADVVSFITWYKSSIDSPNSPVIVLGSSYGANLASWLRIKYPNVFTAAVASSGPVQLVKDYGSYYKVVSQSIDTITGSTACTTNIHNAMTAFESTISDPTNDDLLKTKFNLCYSLEDTSTDRGTLESNLNEIWATAVQYNYQDTITNYCNIMARTDYSPLDNLAEVNRQELSNDQRSCLNSAYDSLISFYRSIVIDSNAYVGYRQYFYLQCSQLGFFLTTSAGYPSQPFGSIIPVTLFDSQCRDTFGASLTSDAAVQNFNSQFGGKTPSAVGASRILYSNGAMDPWNSQSVMQNQSPTLLAYNMGAVGHSADIYPSYSTGPVQSQQNAMGAVLSQFLRSAASQSPSTTSQAAPTTSSQVVTPTSSQAAPSTTSQDASPTGVVVRPTSQTPSTTSQAANPTTNQAAPSTMQNPSTSQAIASSTNANPSSSQNIPSTTSPMTTQVSPTTTVTSSASGMDGTTNARDQNNTASGGRVNGVSLIILLITMYICM</sequence>
<feature type="chain" id="PRO_5015164074" evidence="7">
    <location>
        <begin position="20"/>
        <end position="630"/>
    </location>
</feature>
<dbReference type="Pfam" id="PF05577">
    <property type="entry name" value="Peptidase_S28"/>
    <property type="match status" value="1"/>
</dbReference>
<dbReference type="InParanoid" id="A0A2P6MPC7"/>
<proteinExistence type="inferred from homology"/>
<dbReference type="GO" id="GO:0006508">
    <property type="term" value="P:proteolysis"/>
    <property type="evidence" value="ECO:0007669"/>
    <property type="project" value="UniProtKB-KW"/>
</dbReference>
<dbReference type="Gene3D" id="3.40.50.1820">
    <property type="entry name" value="alpha/beta hydrolase"/>
    <property type="match status" value="1"/>
</dbReference>
<keyword evidence="2 8" id="KW-0645">Protease</keyword>
<evidence type="ECO:0000256" key="7">
    <source>
        <dbReference type="SAM" id="SignalP"/>
    </source>
</evidence>
<dbReference type="GO" id="GO:0070008">
    <property type="term" value="F:serine-type exopeptidase activity"/>
    <property type="evidence" value="ECO:0007669"/>
    <property type="project" value="InterPro"/>
</dbReference>
<evidence type="ECO:0000313" key="9">
    <source>
        <dbReference type="Proteomes" id="UP000241769"/>
    </source>
</evidence>
<evidence type="ECO:0000256" key="4">
    <source>
        <dbReference type="ARBA" id="ARBA00022801"/>
    </source>
</evidence>
<evidence type="ECO:0000256" key="5">
    <source>
        <dbReference type="ARBA" id="ARBA00023180"/>
    </source>
</evidence>
<feature type="compositionally biased region" description="Polar residues" evidence="6">
    <location>
        <begin position="597"/>
        <end position="610"/>
    </location>
</feature>
<keyword evidence="9" id="KW-1185">Reference proteome</keyword>
<feature type="compositionally biased region" description="Low complexity" evidence="6">
    <location>
        <begin position="573"/>
        <end position="594"/>
    </location>
</feature>
<reference evidence="8 9" key="1">
    <citation type="journal article" date="2018" name="Genome Biol. Evol.">
        <title>Multiple Roots of Fruiting Body Formation in Amoebozoa.</title>
        <authorList>
            <person name="Hillmann F."/>
            <person name="Forbes G."/>
            <person name="Novohradska S."/>
            <person name="Ferling I."/>
            <person name="Riege K."/>
            <person name="Groth M."/>
            <person name="Westermann M."/>
            <person name="Marz M."/>
            <person name="Spaller T."/>
            <person name="Winckler T."/>
            <person name="Schaap P."/>
            <person name="Glockner G."/>
        </authorList>
    </citation>
    <scope>NUCLEOTIDE SEQUENCE [LARGE SCALE GENOMIC DNA]</scope>
    <source>
        <strain evidence="8 9">Jena</strain>
    </source>
</reference>
<feature type="compositionally biased region" description="Polar residues" evidence="6">
    <location>
        <begin position="536"/>
        <end position="572"/>
    </location>
</feature>
<feature type="signal peptide" evidence="7">
    <location>
        <begin position="1"/>
        <end position="19"/>
    </location>
</feature>
<evidence type="ECO:0000256" key="6">
    <source>
        <dbReference type="SAM" id="MobiDB-lite"/>
    </source>
</evidence>
<keyword evidence="4" id="KW-0378">Hydrolase</keyword>
<dbReference type="InterPro" id="IPR029058">
    <property type="entry name" value="AB_hydrolase_fold"/>
</dbReference>
<keyword evidence="5" id="KW-0325">Glycoprotein</keyword>
<dbReference type="OrthoDB" id="1735038at2759"/>
<comment type="caution">
    <text evidence="8">The sequence shown here is derived from an EMBL/GenBank/DDBJ whole genome shotgun (WGS) entry which is preliminary data.</text>
</comment>
<dbReference type="GO" id="GO:0008239">
    <property type="term" value="F:dipeptidyl-peptidase activity"/>
    <property type="evidence" value="ECO:0007669"/>
    <property type="project" value="TreeGrafter"/>
</dbReference>
<dbReference type="PROSITE" id="PS51257">
    <property type="entry name" value="PROKAR_LIPOPROTEIN"/>
    <property type="match status" value="1"/>
</dbReference>
<dbReference type="Gene3D" id="1.20.120.980">
    <property type="entry name" value="Serine carboxypeptidase S28, SKS domain"/>
    <property type="match status" value="1"/>
</dbReference>
<name>A0A2P6MPC7_9EUKA</name>
<dbReference type="EMBL" id="MDYQ01000599">
    <property type="protein sequence ID" value="PRP73554.1"/>
    <property type="molecule type" value="Genomic_DNA"/>
</dbReference>
<dbReference type="PANTHER" id="PTHR11010">
    <property type="entry name" value="PROTEASE S28 PRO-X CARBOXYPEPTIDASE-RELATED"/>
    <property type="match status" value="1"/>
</dbReference>
<dbReference type="PANTHER" id="PTHR11010:SF117">
    <property type="entry name" value="SERINE PROTEASE 16"/>
    <property type="match status" value="1"/>
</dbReference>
<comment type="similarity">
    <text evidence="1">Belongs to the peptidase S28 family.</text>
</comment>
<dbReference type="SUPFAM" id="SSF53474">
    <property type="entry name" value="alpha/beta-Hydrolases"/>
    <property type="match status" value="1"/>
</dbReference>